<evidence type="ECO:0000256" key="8">
    <source>
        <dbReference type="ARBA" id="ARBA00023157"/>
    </source>
</evidence>
<dbReference type="GO" id="GO:0005581">
    <property type="term" value="C:collagen trimer"/>
    <property type="evidence" value="ECO:0007669"/>
    <property type="project" value="UniProtKB-KW"/>
</dbReference>
<reference evidence="11" key="2">
    <citation type="submission" date="2025-08" db="UniProtKB">
        <authorList>
            <consortium name="Ensembl"/>
        </authorList>
    </citation>
    <scope>IDENTIFICATION</scope>
</reference>
<feature type="compositionally biased region" description="Gly residues" evidence="9">
    <location>
        <begin position="26"/>
        <end position="35"/>
    </location>
</feature>
<evidence type="ECO:0000256" key="5">
    <source>
        <dbReference type="ARBA" id="ARBA00022737"/>
    </source>
</evidence>
<dbReference type="Ensembl" id="ENSHHUT00000032862.1">
    <property type="protein sequence ID" value="ENSHHUP00000031557.1"/>
    <property type="gene ID" value="ENSHHUG00000020051.1"/>
</dbReference>
<evidence type="ECO:0000259" key="10">
    <source>
        <dbReference type="PROSITE" id="PS51403"/>
    </source>
</evidence>
<evidence type="ECO:0000256" key="6">
    <source>
        <dbReference type="ARBA" id="ARBA00022869"/>
    </source>
</evidence>
<protein>
    <recommendedName>
        <fullName evidence="10">Collagen IV NC1 domain-containing protein</fullName>
    </recommendedName>
</protein>
<keyword evidence="6" id="KW-0084">Basement membrane</keyword>
<proteinExistence type="predicted"/>
<dbReference type="SUPFAM" id="SSF56436">
    <property type="entry name" value="C-type lectin-like"/>
    <property type="match status" value="1"/>
</dbReference>
<feature type="region of interest" description="Disordered" evidence="9">
    <location>
        <begin position="1"/>
        <end position="79"/>
    </location>
</feature>
<name>A0A4W5LZS0_9TELE</name>
<evidence type="ECO:0000313" key="11">
    <source>
        <dbReference type="Ensembl" id="ENSHHUP00000031557.1"/>
    </source>
</evidence>
<evidence type="ECO:0000256" key="7">
    <source>
        <dbReference type="ARBA" id="ARBA00023119"/>
    </source>
</evidence>
<evidence type="ECO:0000256" key="3">
    <source>
        <dbReference type="ARBA" id="ARBA00022525"/>
    </source>
</evidence>
<dbReference type="STRING" id="62062.ENSHHUP00000031557"/>
<dbReference type="PROSITE" id="PS51403">
    <property type="entry name" value="NC1_IV"/>
    <property type="match status" value="1"/>
</dbReference>
<dbReference type="InterPro" id="IPR001442">
    <property type="entry name" value="Collagen_IV_NC"/>
</dbReference>
<dbReference type="Pfam" id="PF01391">
    <property type="entry name" value="Collagen"/>
    <property type="match status" value="1"/>
</dbReference>
<dbReference type="InterPro" id="IPR008160">
    <property type="entry name" value="Collagen"/>
</dbReference>
<feature type="domain" description="Collagen IV NC1" evidence="10">
    <location>
        <begin position="74"/>
        <end position="117"/>
    </location>
</feature>
<comment type="subcellular location">
    <subcellularLocation>
        <location evidence="2">Secreted</location>
        <location evidence="2">Extracellular space</location>
        <location evidence="2">Extracellular matrix</location>
        <location evidence="2">Basement membrane</location>
    </subcellularLocation>
</comment>
<evidence type="ECO:0000256" key="2">
    <source>
        <dbReference type="ARBA" id="ARBA00004302"/>
    </source>
</evidence>
<comment type="function">
    <text evidence="1">Type IV collagen is the major structural component of glomerular basement membranes (GBM), forming a 'chicken-wire' meshwork together with laminins, proteoglycans and entactin/nidogen.</text>
</comment>
<dbReference type="SMART" id="SM00111">
    <property type="entry name" value="C4"/>
    <property type="match status" value="1"/>
</dbReference>
<keyword evidence="12" id="KW-1185">Reference proteome</keyword>
<keyword evidence="5" id="KW-0677">Repeat</keyword>
<evidence type="ECO:0000256" key="9">
    <source>
        <dbReference type="SAM" id="MobiDB-lite"/>
    </source>
</evidence>
<feature type="compositionally biased region" description="Low complexity" evidence="9">
    <location>
        <begin position="36"/>
        <end position="65"/>
    </location>
</feature>
<accession>A0A4W5LZS0</accession>
<evidence type="ECO:0000256" key="4">
    <source>
        <dbReference type="ARBA" id="ARBA00022530"/>
    </source>
</evidence>
<dbReference type="Proteomes" id="UP000314982">
    <property type="component" value="Unassembled WGS sequence"/>
</dbReference>
<feature type="compositionally biased region" description="Gly residues" evidence="9">
    <location>
        <begin position="8"/>
        <end position="17"/>
    </location>
</feature>
<dbReference type="InterPro" id="IPR016187">
    <property type="entry name" value="CTDL_fold"/>
</dbReference>
<dbReference type="GO" id="GO:0005604">
    <property type="term" value="C:basement membrane"/>
    <property type="evidence" value="ECO:0007669"/>
    <property type="project" value="UniProtKB-SubCell"/>
</dbReference>
<keyword evidence="8" id="KW-1015">Disulfide bond</keyword>
<sequence>MGEPGNPGIPGRGGPKGRPGAVGKLGRYGGAGLDGPLGDPGSPGFPGPTGSQGQPGKPGLQGPPGSVARSRSVGFTLVKHSQNNQVPMCPQGMSRLWEGYSLLYVEGQEKAHNQDLGESHTHTQPIIGFGQAKRPTKLAES</sequence>
<dbReference type="Gene3D" id="2.170.240.10">
    <property type="entry name" value="Collagen IV, non-collagenous"/>
    <property type="match status" value="1"/>
</dbReference>
<reference evidence="12" key="1">
    <citation type="submission" date="2018-06" db="EMBL/GenBank/DDBJ databases">
        <title>Genome assembly of Danube salmon.</title>
        <authorList>
            <person name="Macqueen D.J."/>
            <person name="Gundappa M.K."/>
        </authorList>
    </citation>
    <scope>NUCLEOTIDE SEQUENCE [LARGE SCALE GENOMIC DNA]</scope>
</reference>
<evidence type="ECO:0000256" key="1">
    <source>
        <dbReference type="ARBA" id="ARBA00003696"/>
    </source>
</evidence>
<keyword evidence="4" id="KW-0272">Extracellular matrix</keyword>
<keyword evidence="3" id="KW-0964">Secreted</keyword>
<dbReference type="AlphaFoldDB" id="A0A4W5LZS0"/>
<evidence type="ECO:0000313" key="12">
    <source>
        <dbReference type="Proteomes" id="UP000314982"/>
    </source>
</evidence>
<dbReference type="Pfam" id="PF01413">
    <property type="entry name" value="C4"/>
    <property type="match status" value="1"/>
</dbReference>
<dbReference type="GeneTree" id="ENSGT00940000164076"/>
<reference evidence="11" key="3">
    <citation type="submission" date="2025-09" db="UniProtKB">
        <authorList>
            <consortium name="Ensembl"/>
        </authorList>
    </citation>
    <scope>IDENTIFICATION</scope>
</reference>
<organism evidence="11 12">
    <name type="scientific">Hucho hucho</name>
    <name type="common">huchen</name>
    <dbReference type="NCBI Taxonomy" id="62062"/>
    <lineage>
        <taxon>Eukaryota</taxon>
        <taxon>Metazoa</taxon>
        <taxon>Chordata</taxon>
        <taxon>Craniata</taxon>
        <taxon>Vertebrata</taxon>
        <taxon>Euteleostomi</taxon>
        <taxon>Actinopterygii</taxon>
        <taxon>Neopterygii</taxon>
        <taxon>Teleostei</taxon>
        <taxon>Protacanthopterygii</taxon>
        <taxon>Salmoniformes</taxon>
        <taxon>Salmonidae</taxon>
        <taxon>Salmoninae</taxon>
        <taxon>Hucho</taxon>
    </lineage>
</organism>
<keyword evidence="7" id="KW-0176">Collagen</keyword>
<dbReference type="GO" id="GO:0005201">
    <property type="term" value="F:extracellular matrix structural constituent"/>
    <property type="evidence" value="ECO:0007669"/>
    <property type="project" value="InterPro"/>
</dbReference>
<dbReference type="InterPro" id="IPR036954">
    <property type="entry name" value="Collagen_IV_NC_sf"/>
</dbReference>